<dbReference type="EMBL" id="JACHOR010000001">
    <property type="protein sequence ID" value="MBB5744760.1"/>
    <property type="molecule type" value="Genomic_DNA"/>
</dbReference>
<comment type="caution">
    <text evidence="2">The sequence shown here is derived from an EMBL/GenBank/DDBJ whole genome shotgun (WGS) entry which is preliminary data.</text>
</comment>
<name>A0A7W9FD08_9CAUL</name>
<dbReference type="AlphaFoldDB" id="A0A7W9FD08"/>
<feature type="compositionally biased region" description="Pro residues" evidence="1">
    <location>
        <begin position="73"/>
        <end position="82"/>
    </location>
</feature>
<reference evidence="2 3" key="1">
    <citation type="submission" date="2020-08" db="EMBL/GenBank/DDBJ databases">
        <title>Genomic Encyclopedia of Type Strains, Phase IV (KMG-IV): sequencing the most valuable type-strain genomes for metagenomic binning, comparative biology and taxonomic classification.</title>
        <authorList>
            <person name="Goeker M."/>
        </authorList>
    </citation>
    <scope>NUCLEOTIDE SEQUENCE [LARGE SCALE GENOMIC DNA]</scope>
    <source>
        <strain evidence="2 3">DSM 4737</strain>
    </source>
</reference>
<evidence type="ECO:0000313" key="2">
    <source>
        <dbReference type="EMBL" id="MBB5744760.1"/>
    </source>
</evidence>
<evidence type="ECO:0000256" key="1">
    <source>
        <dbReference type="SAM" id="MobiDB-lite"/>
    </source>
</evidence>
<proteinExistence type="predicted"/>
<feature type="region of interest" description="Disordered" evidence="1">
    <location>
        <begin position="56"/>
        <end position="82"/>
    </location>
</feature>
<gene>
    <name evidence="2" type="ORF">GGR13_000332</name>
</gene>
<accession>A0A7W9FD08</accession>
<organism evidence="2 3">
    <name type="scientific">Brevundimonas variabilis</name>
    <dbReference type="NCBI Taxonomy" id="74312"/>
    <lineage>
        <taxon>Bacteria</taxon>
        <taxon>Pseudomonadati</taxon>
        <taxon>Pseudomonadota</taxon>
        <taxon>Alphaproteobacteria</taxon>
        <taxon>Caulobacterales</taxon>
        <taxon>Caulobacteraceae</taxon>
        <taxon>Brevundimonas</taxon>
    </lineage>
</organism>
<sequence>MTSYEFLIDGLDRHRTIEEVAARDDDEARSLAELRLLLSGDFSSIAVRKGGKARFELHRDRPHGGRVSLDPGLQPPGAAPSG</sequence>
<keyword evidence="3" id="KW-1185">Reference proteome</keyword>
<evidence type="ECO:0000313" key="3">
    <source>
        <dbReference type="Proteomes" id="UP000545037"/>
    </source>
</evidence>
<protein>
    <submittedName>
        <fullName evidence="2">Uncharacterized protein</fullName>
    </submittedName>
</protein>
<dbReference type="Proteomes" id="UP000545037">
    <property type="component" value="Unassembled WGS sequence"/>
</dbReference>
<dbReference type="RefSeq" id="WP_183211720.1">
    <property type="nucleotide sequence ID" value="NZ_JACHOR010000001.1"/>
</dbReference>